<dbReference type="AlphaFoldDB" id="A0A5P8WIB4"/>
<evidence type="ECO:0000313" key="1">
    <source>
        <dbReference type="EMBL" id="QFS51559.1"/>
    </source>
</evidence>
<organism evidence="1 2">
    <name type="scientific">Nostoc sphaeroides CCNUC1</name>
    <dbReference type="NCBI Taxonomy" id="2653204"/>
    <lineage>
        <taxon>Bacteria</taxon>
        <taxon>Bacillati</taxon>
        <taxon>Cyanobacteriota</taxon>
        <taxon>Cyanophyceae</taxon>
        <taxon>Nostocales</taxon>
        <taxon>Nostocaceae</taxon>
        <taxon>Nostoc</taxon>
    </lineage>
</organism>
<evidence type="ECO:0000313" key="2">
    <source>
        <dbReference type="Proteomes" id="UP000326678"/>
    </source>
</evidence>
<name>A0A5P8WIB4_9NOSO</name>
<protein>
    <submittedName>
        <fullName evidence="1">Uncharacterized protein</fullName>
    </submittedName>
</protein>
<gene>
    <name evidence="1" type="ORF">GXM_09053</name>
</gene>
<accession>A0A5P8WIB4</accession>
<keyword evidence="2" id="KW-1185">Reference proteome</keyword>
<dbReference type="EMBL" id="CP045227">
    <property type="protein sequence ID" value="QFS51559.1"/>
    <property type="molecule type" value="Genomic_DNA"/>
</dbReference>
<proteinExistence type="predicted"/>
<dbReference type="KEGG" id="nsh:GXM_09053"/>
<sequence>MKNEGNLVETMPDGYEIYENPNSQVFLRRVQPKIISDEERATLELGIKEFSNLLDYQIDIKKEIITVYTADQDANLLSDMLHLSGRNDLTEAKTKLRLSISYSPMLRFILIDENRRIFMTQRYCFLGRIDDWIKIGNQGNLQELVENYVRHLGQESFFDLH</sequence>
<dbReference type="Proteomes" id="UP000326678">
    <property type="component" value="Chromosome Gxm2"/>
</dbReference>
<reference evidence="1 2" key="1">
    <citation type="submission" date="2019-10" db="EMBL/GenBank/DDBJ databases">
        <title>Genomic and transcriptomic insights into the perfect genentic adaptation of a filamentous nitrogen-fixing cyanobacterium to rice fields.</title>
        <authorList>
            <person name="Chen Z."/>
        </authorList>
    </citation>
    <scope>NUCLEOTIDE SEQUENCE [LARGE SCALE GENOMIC DNA]</scope>
    <source>
        <strain evidence="1">CCNUC1</strain>
    </source>
</reference>